<evidence type="ECO:0000313" key="2">
    <source>
        <dbReference type="EMBL" id="TCC99770.1"/>
    </source>
</evidence>
<evidence type="ECO:0000313" key="3">
    <source>
        <dbReference type="Proteomes" id="UP000293347"/>
    </source>
</evidence>
<dbReference type="EMBL" id="SJSL01000005">
    <property type="protein sequence ID" value="TCC99770.1"/>
    <property type="molecule type" value="Genomic_DNA"/>
</dbReference>
<evidence type="ECO:0008006" key="4">
    <source>
        <dbReference type="Google" id="ProtNLM"/>
    </source>
</evidence>
<feature type="transmembrane region" description="Helical" evidence="1">
    <location>
        <begin position="6"/>
        <end position="31"/>
    </location>
</feature>
<protein>
    <recommendedName>
        <fullName evidence="4">Cytoskeletal protein CcmA (Bactofilin family)</fullName>
    </recommendedName>
</protein>
<dbReference type="Proteomes" id="UP000293347">
    <property type="component" value="Unassembled WGS sequence"/>
</dbReference>
<dbReference type="RefSeq" id="WP_131597106.1">
    <property type="nucleotide sequence ID" value="NZ_SJSL01000005.1"/>
</dbReference>
<name>A0A4R0NGU4_9SPHI</name>
<dbReference type="OrthoDB" id="1004942at2"/>
<keyword evidence="1" id="KW-1133">Transmembrane helix</keyword>
<gene>
    <name evidence="2" type="ORF">EZ437_16140</name>
</gene>
<sequence>MIRSSALYISLIISILIVLICGALLMIGFTYKMFERKQNRLRVLKENVASGTLMVLQKEFKTDTSMRISLFGQDRDSVLLEKRSWGIYEIGVVKSWIQQDSVGTAFMIGAMPTDTLKVLYLTDEDRPMSITGESMIKGTAYLPKSGIKAGYVESYGYKDKTLVYGSIKSSGRNLPKPDMELIGRISDLSDLAIDSTAQLPDSIRNSFTHKPARFHFPKEVLLPNGFSAKGNVIISSDSLIVVAEGSLLDKVILMAPEVRIGKKFRGNLQVFATDSILLGDSTQLTYPSALVLIKNDSAKFQALIKVGKDVRISGQLFAYEGERSLLMPIISIGERTLIKGEIWCQGYVGLNKKAVIHGSVSAIRLIANVGAAIYENYLIDVRLDKKALSKYYLSSVLLNAESNKGKVLCRLE</sequence>
<organism evidence="2 3">
    <name type="scientific">Pedobacter psychroterrae</name>
    <dbReference type="NCBI Taxonomy" id="2530453"/>
    <lineage>
        <taxon>Bacteria</taxon>
        <taxon>Pseudomonadati</taxon>
        <taxon>Bacteroidota</taxon>
        <taxon>Sphingobacteriia</taxon>
        <taxon>Sphingobacteriales</taxon>
        <taxon>Sphingobacteriaceae</taxon>
        <taxon>Pedobacter</taxon>
    </lineage>
</organism>
<keyword evidence="3" id="KW-1185">Reference proteome</keyword>
<keyword evidence="1" id="KW-0472">Membrane</keyword>
<reference evidence="2 3" key="1">
    <citation type="submission" date="2019-02" db="EMBL/GenBank/DDBJ databases">
        <title>Pedobacter sp. RP-1-14 sp. nov., isolated from Arctic soil.</title>
        <authorList>
            <person name="Dahal R.H."/>
        </authorList>
    </citation>
    <scope>NUCLEOTIDE SEQUENCE [LARGE SCALE GENOMIC DNA]</scope>
    <source>
        <strain evidence="2 3">RP-1-14</strain>
    </source>
</reference>
<comment type="caution">
    <text evidence="2">The sequence shown here is derived from an EMBL/GenBank/DDBJ whole genome shotgun (WGS) entry which is preliminary data.</text>
</comment>
<dbReference type="AlphaFoldDB" id="A0A4R0NGU4"/>
<keyword evidence="1" id="KW-0812">Transmembrane</keyword>
<proteinExistence type="predicted"/>
<evidence type="ECO:0000256" key="1">
    <source>
        <dbReference type="SAM" id="Phobius"/>
    </source>
</evidence>
<accession>A0A4R0NGU4</accession>